<proteinExistence type="predicted"/>
<comment type="caution">
    <text evidence="1">The sequence shown here is derived from an EMBL/GenBank/DDBJ whole genome shotgun (WGS) entry which is preliminary data.</text>
</comment>
<dbReference type="EMBL" id="VSSQ01083694">
    <property type="protein sequence ID" value="MPN31940.1"/>
    <property type="molecule type" value="Genomic_DNA"/>
</dbReference>
<protein>
    <submittedName>
        <fullName evidence="1">Uncharacterized protein</fullName>
    </submittedName>
</protein>
<gene>
    <name evidence="1" type="ORF">SDC9_179415</name>
</gene>
<accession>A0A645GZV1</accession>
<name>A0A645GZV1_9ZZZZ</name>
<dbReference type="AlphaFoldDB" id="A0A645GZV1"/>
<organism evidence="1">
    <name type="scientific">bioreactor metagenome</name>
    <dbReference type="NCBI Taxonomy" id="1076179"/>
    <lineage>
        <taxon>unclassified sequences</taxon>
        <taxon>metagenomes</taxon>
        <taxon>ecological metagenomes</taxon>
    </lineage>
</organism>
<sequence length="63" mass="6885">MFLHNLGNILFFDFAVKTPLGVNDHDRAEGAQPEATGTDNLNLIGKAFFGKLFVECLNNAFAV</sequence>
<reference evidence="1" key="1">
    <citation type="submission" date="2019-08" db="EMBL/GenBank/DDBJ databases">
        <authorList>
            <person name="Kucharzyk K."/>
            <person name="Murdoch R.W."/>
            <person name="Higgins S."/>
            <person name="Loffler F."/>
        </authorList>
    </citation>
    <scope>NUCLEOTIDE SEQUENCE</scope>
</reference>
<evidence type="ECO:0000313" key="1">
    <source>
        <dbReference type="EMBL" id="MPN31940.1"/>
    </source>
</evidence>